<reference evidence="1 2" key="1">
    <citation type="submission" date="2022-02" db="EMBL/GenBank/DDBJ databases">
        <title>Genome sequence data of Kingella unionensis sp. nov. strain CICC 24913 (CCUG 75125).</title>
        <authorList>
            <person name="Xiao M."/>
        </authorList>
    </citation>
    <scope>NUCLEOTIDE SEQUENCE [LARGE SCALE GENOMIC DNA]</scope>
    <source>
        <strain evidence="1 2">CICC 24913</strain>
    </source>
</reference>
<keyword evidence="2" id="KW-1185">Reference proteome</keyword>
<evidence type="ECO:0000313" key="1">
    <source>
        <dbReference type="EMBL" id="MCG6504992.1"/>
    </source>
</evidence>
<proteinExistence type="predicted"/>
<evidence type="ECO:0008006" key="3">
    <source>
        <dbReference type="Google" id="ProtNLM"/>
    </source>
</evidence>
<dbReference type="EMBL" id="JAKOOW010000070">
    <property type="protein sequence ID" value="MCG6504992.1"/>
    <property type="molecule type" value="Genomic_DNA"/>
</dbReference>
<sequence>MIRKYIVQDLENFEFLCPHPEEVVGFTPFLNQAGHFEEFESAVEAGEDMCERFAVFSFWLTE</sequence>
<organism evidence="1 2">
    <name type="scientific">Kingella pumchi</name>
    <dbReference type="NCBI Taxonomy" id="2779506"/>
    <lineage>
        <taxon>Bacteria</taxon>
        <taxon>Pseudomonadati</taxon>
        <taxon>Pseudomonadota</taxon>
        <taxon>Betaproteobacteria</taxon>
        <taxon>Neisseriales</taxon>
        <taxon>Neisseriaceae</taxon>
        <taxon>Kingella</taxon>
    </lineage>
</organism>
<protein>
    <recommendedName>
        <fullName evidence="3">N-acetyltransferase domain-containing protein</fullName>
    </recommendedName>
</protein>
<dbReference type="RefSeq" id="WP_238748554.1">
    <property type="nucleotide sequence ID" value="NZ_JAKOOW010000070.1"/>
</dbReference>
<accession>A0ABS9NQD6</accession>
<comment type="caution">
    <text evidence="1">The sequence shown here is derived from an EMBL/GenBank/DDBJ whole genome shotgun (WGS) entry which is preliminary data.</text>
</comment>
<gene>
    <name evidence="1" type="ORF">MB824_10860</name>
</gene>
<evidence type="ECO:0000313" key="2">
    <source>
        <dbReference type="Proteomes" id="UP001298424"/>
    </source>
</evidence>
<name>A0ABS9NQD6_9NEIS</name>
<dbReference type="Proteomes" id="UP001298424">
    <property type="component" value="Unassembled WGS sequence"/>
</dbReference>